<evidence type="ECO:0000256" key="3">
    <source>
        <dbReference type="ARBA" id="ARBA00012706"/>
    </source>
</evidence>
<keyword evidence="4" id="KW-0964">Secreted</keyword>
<accession>A0A7X4YR18</accession>
<dbReference type="SUPFAM" id="SSF49785">
    <property type="entry name" value="Galactose-binding domain-like"/>
    <property type="match status" value="2"/>
</dbReference>
<dbReference type="GO" id="GO:0016985">
    <property type="term" value="F:mannan endo-1,4-beta-mannosidase activity"/>
    <property type="evidence" value="ECO:0007669"/>
    <property type="project" value="TreeGrafter"/>
</dbReference>
<keyword evidence="7" id="KW-0326">Glycosidase</keyword>
<sequence>MITLKKSIQLLLSAMLVFTLTPSIIGGGQAKAAITGFVTRSGSQLTVDGQPFRFGSANIYWLGLDENVPPGTVDYPTAFRVNDVLATAKEMGVNVVRSHAAISFGCPKCIKPTLTTYNETAFQQLDYVIKTAGDQGVRLILPLIDQYNYYHGGKKSWTKWFGYPDDGISYTGYEFYNQPAIIDAFKQYVNTLLNRVNTYTGVAYKDDPTIMAWETGNELGWFDNPTAFKNWTTEIAGYLKQLDTHHLVMDGSYGVVDSHLTIPGIDIYSDHFYQWPNVGSCCKGLSVTQLQTQATKVQNAGKVMYVGEYAWNYETQGTLSNFLSAIQSTPVIAGDAFWALFGHGDDYGYEQHNESFTVHYPGDTPAMQTAVQQMRNHAFAMRGMSVPAHGVPGAPLLTSHAVSGGKYQLKWRGSVPSATYTVERSTAGSSGPWTVVCNACATDNQTPWTDATSTSGTAAWYRVKGVNLGGVAGAYSNVYATGGTALPIPGSFALTAPSGGSTGVGVTPAFAWGASANASSYTLVVANNASYASPIINAAGLTATSYTPSAALADGTTYYWKVTAANGTGSTAASNSGLSFTTATAPPQTSTLDDFESYASDSALQTAYVRNTSGGAVTVNRDTTNKNGGTYGMKMAYTVSSSPDFAGITKQLGTANWTGKTGLQLWLKPDGSGRTLTLQFKETSGEMWETYYVMSGTSATVLQLPFTSFAHPGWYSGGNGTLDPGSISEYSIYVNKAAGSAGSGTLYVDSVAAQTFSPPPVNVAIDDFEGYGGANASLQAAYVPNASGGALTRTLDTANKNGGTYGMKLAYTVSASPDYSGATKTLGNVNWSGTTGLSLWFKPDGSNRKFTVQFKEAGGETWETAVTMSGTTASVLQLPFGVFAHPGWYSGGNGVIDKGAIGEISFYVNMGSGSAGSSSIYLDSVQAY</sequence>
<dbReference type="InterPro" id="IPR003961">
    <property type="entry name" value="FN3_dom"/>
</dbReference>
<evidence type="ECO:0000313" key="9">
    <source>
        <dbReference type="EMBL" id="NBC69989.1"/>
    </source>
</evidence>
<dbReference type="PANTHER" id="PTHR31451">
    <property type="match status" value="1"/>
</dbReference>
<dbReference type="GO" id="GO:0005576">
    <property type="term" value="C:extracellular region"/>
    <property type="evidence" value="ECO:0007669"/>
    <property type="project" value="UniProtKB-SubCell"/>
</dbReference>
<dbReference type="GO" id="GO:0008810">
    <property type="term" value="F:cellulase activity"/>
    <property type="evidence" value="ECO:0007669"/>
    <property type="project" value="InterPro"/>
</dbReference>
<name>A0A7X4YR18_9BACL</name>
<dbReference type="Gene3D" id="2.60.120.430">
    <property type="entry name" value="Galactose-binding lectin"/>
    <property type="match status" value="2"/>
</dbReference>
<feature type="domain" description="Fibronectin type-III" evidence="8">
    <location>
        <begin position="391"/>
        <end position="487"/>
    </location>
</feature>
<dbReference type="SUPFAM" id="SSF49265">
    <property type="entry name" value="Fibronectin type III"/>
    <property type="match status" value="1"/>
</dbReference>
<keyword evidence="5" id="KW-0732">Signal</keyword>
<evidence type="ECO:0000256" key="2">
    <source>
        <dbReference type="ARBA" id="ARBA00004613"/>
    </source>
</evidence>
<dbReference type="InterPro" id="IPR008979">
    <property type="entry name" value="Galactose-bd-like_sf"/>
</dbReference>
<evidence type="ECO:0000313" key="10">
    <source>
        <dbReference type="Proteomes" id="UP000558113"/>
    </source>
</evidence>
<dbReference type="InterPro" id="IPR017853">
    <property type="entry name" value="GH"/>
</dbReference>
<keyword evidence="10" id="KW-1185">Reference proteome</keyword>
<dbReference type="InterPro" id="IPR005087">
    <property type="entry name" value="CBM11"/>
</dbReference>
<dbReference type="PROSITE" id="PS50853">
    <property type="entry name" value="FN3"/>
    <property type="match status" value="1"/>
</dbReference>
<evidence type="ECO:0000256" key="5">
    <source>
        <dbReference type="ARBA" id="ARBA00022729"/>
    </source>
</evidence>
<dbReference type="Pfam" id="PF26410">
    <property type="entry name" value="GH5_mannosidase"/>
    <property type="match status" value="1"/>
</dbReference>
<dbReference type="Gene3D" id="2.60.40.10">
    <property type="entry name" value="Immunoglobulins"/>
    <property type="match status" value="2"/>
</dbReference>
<comment type="caution">
    <text evidence="9">The sequence shown here is derived from an EMBL/GenBank/DDBJ whole genome shotgun (WGS) entry which is preliminary data.</text>
</comment>
<comment type="subcellular location">
    <subcellularLocation>
        <location evidence="2">Secreted</location>
    </subcellularLocation>
</comment>
<reference evidence="9 10" key="1">
    <citation type="submission" date="2020-01" db="EMBL/GenBank/DDBJ databases">
        <title>Paenibacillus soybeanensis sp. nov. isolated from the nodules of soybean (Glycine max(L.) Merr).</title>
        <authorList>
            <person name="Wang H."/>
        </authorList>
    </citation>
    <scope>NUCLEOTIDE SEQUENCE [LARGE SCALE GENOMIC DNA]</scope>
    <source>
        <strain evidence="9 10">DSM 23054</strain>
    </source>
</reference>
<evidence type="ECO:0000256" key="6">
    <source>
        <dbReference type="ARBA" id="ARBA00022801"/>
    </source>
</evidence>
<dbReference type="InterPro" id="IPR013783">
    <property type="entry name" value="Ig-like_fold"/>
</dbReference>
<dbReference type="SUPFAM" id="SSF51445">
    <property type="entry name" value="(Trans)glycosidases"/>
    <property type="match status" value="1"/>
</dbReference>
<protein>
    <recommendedName>
        <fullName evidence="3">mannan endo-1,4-beta-mannosidase</fullName>
        <ecNumber evidence="3">3.2.1.78</ecNumber>
    </recommendedName>
</protein>
<dbReference type="PANTHER" id="PTHR31451:SF39">
    <property type="entry name" value="MANNAN ENDO-1,4-BETA-MANNOSIDASE 1"/>
    <property type="match status" value="1"/>
</dbReference>
<dbReference type="InterPro" id="IPR001547">
    <property type="entry name" value="Glyco_hydro_5"/>
</dbReference>
<organism evidence="9 10">
    <name type="scientific">Paenibacillus sacheonensis</name>
    <dbReference type="NCBI Taxonomy" id="742054"/>
    <lineage>
        <taxon>Bacteria</taxon>
        <taxon>Bacillati</taxon>
        <taxon>Bacillota</taxon>
        <taxon>Bacilli</taxon>
        <taxon>Bacillales</taxon>
        <taxon>Paenibacillaceae</taxon>
        <taxon>Paenibacillus</taxon>
    </lineage>
</organism>
<keyword evidence="6 9" id="KW-0378">Hydrolase</keyword>
<proteinExistence type="predicted"/>
<evidence type="ECO:0000256" key="1">
    <source>
        <dbReference type="ARBA" id="ARBA00001678"/>
    </source>
</evidence>
<dbReference type="RefSeq" id="WP_161698473.1">
    <property type="nucleotide sequence ID" value="NZ_JAAAMU010000006.1"/>
</dbReference>
<dbReference type="Gene3D" id="3.20.20.80">
    <property type="entry name" value="Glycosidases"/>
    <property type="match status" value="1"/>
</dbReference>
<evidence type="ECO:0000259" key="8">
    <source>
        <dbReference type="PROSITE" id="PS50853"/>
    </source>
</evidence>
<dbReference type="Proteomes" id="UP000558113">
    <property type="component" value="Unassembled WGS sequence"/>
</dbReference>
<dbReference type="InterPro" id="IPR045053">
    <property type="entry name" value="MAN-like"/>
</dbReference>
<dbReference type="EMBL" id="JAAAMU010000006">
    <property type="protein sequence ID" value="NBC69989.1"/>
    <property type="molecule type" value="Genomic_DNA"/>
</dbReference>
<comment type="catalytic activity">
    <reaction evidence="1">
        <text>Random hydrolysis of (1-&gt;4)-beta-D-mannosidic linkages in mannans, galactomannans and glucomannans.</text>
        <dbReference type="EC" id="3.2.1.78"/>
    </reaction>
</comment>
<dbReference type="Pfam" id="PF03425">
    <property type="entry name" value="CBM_11"/>
    <property type="match status" value="2"/>
</dbReference>
<dbReference type="GO" id="GO:0030245">
    <property type="term" value="P:cellulose catabolic process"/>
    <property type="evidence" value="ECO:0007669"/>
    <property type="project" value="InterPro"/>
</dbReference>
<evidence type="ECO:0000256" key="7">
    <source>
        <dbReference type="ARBA" id="ARBA00023295"/>
    </source>
</evidence>
<gene>
    <name evidence="9" type="ORF">GT003_13410</name>
</gene>
<dbReference type="AlphaFoldDB" id="A0A7X4YR18"/>
<dbReference type="EC" id="3.2.1.78" evidence="3"/>
<evidence type="ECO:0000256" key="4">
    <source>
        <dbReference type="ARBA" id="ARBA00022525"/>
    </source>
</evidence>
<dbReference type="InterPro" id="IPR036116">
    <property type="entry name" value="FN3_sf"/>
</dbReference>
<dbReference type="OrthoDB" id="9801493at2"/>